<keyword evidence="3" id="KW-0804">Transcription</keyword>
<dbReference type="Gene3D" id="3.40.50.2300">
    <property type="match status" value="2"/>
</dbReference>
<keyword evidence="1" id="KW-0805">Transcription regulation</keyword>
<dbReference type="PROSITE" id="PS50932">
    <property type="entry name" value="HTH_LACI_2"/>
    <property type="match status" value="1"/>
</dbReference>
<dbReference type="Pfam" id="PF13407">
    <property type="entry name" value="Peripla_BP_4"/>
    <property type="match status" value="1"/>
</dbReference>
<dbReference type="InterPro" id="IPR000843">
    <property type="entry name" value="HTH_LacI"/>
</dbReference>
<comment type="caution">
    <text evidence="5">The sequence shown here is derived from an EMBL/GenBank/DDBJ whole genome shotgun (WGS) entry which is preliminary data.</text>
</comment>
<evidence type="ECO:0000256" key="3">
    <source>
        <dbReference type="ARBA" id="ARBA00023163"/>
    </source>
</evidence>
<dbReference type="InterPro" id="IPR025997">
    <property type="entry name" value="SBP_2_dom"/>
</dbReference>
<evidence type="ECO:0000256" key="2">
    <source>
        <dbReference type="ARBA" id="ARBA00023125"/>
    </source>
</evidence>
<sequence length="297" mass="31440">MKHPYRIREIAARAGLSEATVDRVLHQRGGVRESTAREVHRAIAALGQEGFPIDVVVPENTADAVRLVLETELPVVLSPRFHPVAAAVDVLTRARSQGVLLTAPDTPEIVEAIGRAEVPVVTLGTDLPDSKRVAFAGIDQADAGATAAYLVGQWLADRAGEVLVVRGAGDDGEEERVAGFRAAMTARRLIEAAAVDQVLAGNPAIRAVYAPAGNAARVVDAYAEQHRIYDVFVAHGLDDTNAALLRAHKLSAVLHHDLRADVRNAGLAILRAQGALPGPVRSHPAAVQVITPFNAPF</sequence>
<dbReference type="RefSeq" id="WP_203803819.1">
    <property type="nucleotide sequence ID" value="NZ_BOMY01000016.1"/>
</dbReference>
<dbReference type="InterPro" id="IPR028082">
    <property type="entry name" value="Peripla_BP_I"/>
</dbReference>
<dbReference type="SUPFAM" id="SSF47413">
    <property type="entry name" value="lambda repressor-like DNA-binding domains"/>
    <property type="match status" value="1"/>
</dbReference>
<feature type="domain" description="HTH lacI-type" evidence="4">
    <location>
        <begin position="5"/>
        <end position="47"/>
    </location>
</feature>
<evidence type="ECO:0000313" key="6">
    <source>
        <dbReference type="Proteomes" id="UP000623608"/>
    </source>
</evidence>
<organism evidence="5 6">
    <name type="scientific">Paractinoplanes tereljensis</name>
    <dbReference type="NCBI Taxonomy" id="571912"/>
    <lineage>
        <taxon>Bacteria</taxon>
        <taxon>Bacillati</taxon>
        <taxon>Actinomycetota</taxon>
        <taxon>Actinomycetes</taxon>
        <taxon>Micromonosporales</taxon>
        <taxon>Micromonosporaceae</taxon>
        <taxon>Paractinoplanes</taxon>
    </lineage>
</organism>
<keyword evidence="6" id="KW-1185">Reference proteome</keyword>
<dbReference type="Proteomes" id="UP000623608">
    <property type="component" value="Unassembled WGS sequence"/>
</dbReference>
<dbReference type="GO" id="GO:0003700">
    <property type="term" value="F:DNA-binding transcription factor activity"/>
    <property type="evidence" value="ECO:0007669"/>
    <property type="project" value="TreeGrafter"/>
</dbReference>
<dbReference type="SMART" id="SM00354">
    <property type="entry name" value="HTH_LACI"/>
    <property type="match status" value="1"/>
</dbReference>
<dbReference type="Pfam" id="PF00356">
    <property type="entry name" value="LacI"/>
    <property type="match status" value="1"/>
</dbReference>
<dbReference type="CDD" id="cd01392">
    <property type="entry name" value="HTH_LacI"/>
    <property type="match status" value="1"/>
</dbReference>
<dbReference type="GO" id="GO:0000976">
    <property type="term" value="F:transcription cis-regulatory region binding"/>
    <property type="evidence" value="ECO:0007669"/>
    <property type="project" value="TreeGrafter"/>
</dbReference>
<dbReference type="CDD" id="cd06307">
    <property type="entry name" value="PBP1_sugar_binding"/>
    <property type="match status" value="1"/>
</dbReference>
<proteinExistence type="predicted"/>
<dbReference type="PANTHER" id="PTHR30146:SF152">
    <property type="entry name" value="TRANSCRIPTIONAL REGULATORY PROTEIN"/>
    <property type="match status" value="1"/>
</dbReference>
<dbReference type="Gene3D" id="1.10.260.40">
    <property type="entry name" value="lambda repressor-like DNA-binding domains"/>
    <property type="match status" value="1"/>
</dbReference>
<evidence type="ECO:0000259" key="4">
    <source>
        <dbReference type="PROSITE" id="PS50932"/>
    </source>
</evidence>
<keyword evidence="2 5" id="KW-0238">DNA-binding</keyword>
<gene>
    <name evidence="5" type="ORF">Ate02nite_23570</name>
</gene>
<accession>A0A919TT18</accession>
<name>A0A919TT18_9ACTN</name>
<dbReference type="SUPFAM" id="SSF53822">
    <property type="entry name" value="Periplasmic binding protein-like I"/>
    <property type="match status" value="1"/>
</dbReference>
<dbReference type="PANTHER" id="PTHR30146">
    <property type="entry name" value="LACI-RELATED TRANSCRIPTIONAL REPRESSOR"/>
    <property type="match status" value="1"/>
</dbReference>
<dbReference type="EMBL" id="BOMY01000016">
    <property type="protein sequence ID" value="GIF19627.1"/>
    <property type="molecule type" value="Genomic_DNA"/>
</dbReference>
<evidence type="ECO:0000313" key="5">
    <source>
        <dbReference type="EMBL" id="GIF19627.1"/>
    </source>
</evidence>
<evidence type="ECO:0000256" key="1">
    <source>
        <dbReference type="ARBA" id="ARBA00023015"/>
    </source>
</evidence>
<reference evidence="5" key="1">
    <citation type="submission" date="2021-01" db="EMBL/GenBank/DDBJ databases">
        <title>Whole genome shotgun sequence of Actinoplanes tereljensis NBRC 105297.</title>
        <authorList>
            <person name="Komaki H."/>
            <person name="Tamura T."/>
        </authorList>
    </citation>
    <scope>NUCLEOTIDE SEQUENCE</scope>
    <source>
        <strain evidence="5">NBRC 105297</strain>
    </source>
</reference>
<protein>
    <submittedName>
        <fullName evidence="5">DNA-binding protein</fullName>
    </submittedName>
</protein>
<dbReference type="AlphaFoldDB" id="A0A919TT18"/>
<dbReference type="InterPro" id="IPR010982">
    <property type="entry name" value="Lambda_DNA-bd_dom_sf"/>
</dbReference>